<protein>
    <submittedName>
        <fullName evidence="1">Uncharacterized protein</fullName>
    </submittedName>
</protein>
<dbReference type="AlphaFoldDB" id="A0A495DKV5"/>
<dbReference type="OrthoDB" id="7452562at2"/>
<organism evidence="1 2">
    <name type="scientific">Maricaulis maris</name>
    <dbReference type="NCBI Taxonomy" id="74318"/>
    <lineage>
        <taxon>Bacteria</taxon>
        <taxon>Pseudomonadati</taxon>
        <taxon>Pseudomonadota</taxon>
        <taxon>Alphaproteobacteria</taxon>
        <taxon>Maricaulales</taxon>
        <taxon>Maricaulaceae</taxon>
        <taxon>Maricaulis</taxon>
    </lineage>
</organism>
<gene>
    <name evidence="1" type="ORF">C7435_0009</name>
</gene>
<name>A0A495DKV5_9PROT</name>
<proteinExistence type="predicted"/>
<dbReference type="Proteomes" id="UP000273675">
    <property type="component" value="Unassembled WGS sequence"/>
</dbReference>
<comment type="caution">
    <text evidence="1">The sequence shown here is derived from an EMBL/GenBank/DDBJ whole genome shotgun (WGS) entry which is preliminary data.</text>
</comment>
<dbReference type="EMBL" id="RBIM01000001">
    <property type="protein sequence ID" value="RKR03573.1"/>
    <property type="molecule type" value="Genomic_DNA"/>
</dbReference>
<evidence type="ECO:0000313" key="1">
    <source>
        <dbReference type="EMBL" id="RKR03573.1"/>
    </source>
</evidence>
<reference evidence="1 2" key="1">
    <citation type="submission" date="2018-10" db="EMBL/GenBank/DDBJ databases">
        <title>Genomic Encyclopedia of Type Strains, Phase IV (KMG-IV): sequencing the most valuable type-strain genomes for metagenomic binning, comparative biology and taxonomic classification.</title>
        <authorList>
            <person name="Goeker M."/>
        </authorList>
    </citation>
    <scope>NUCLEOTIDE SEQUENCE [LARGE SCALE GENOMIC DNA]</scope>
    <source>
        <strain evidence="1 2">DSM 4734</strain>
    </source>
</reference>
<evidence type="ECO:0000313" key="2">
    <source>
        <dbReference type="Proteomes" id="UP000273675"/>
    </source>
</evidence>
<dbReference type="RefSeq" id="WP_075188590.1">
    <property type="nucleotide sequence ID" value="NZ_RBIM01000001.1"/>
</dbReference>
<accession>A0A495DKV5</accession>
<sequence length="203" mass="21280">MNTAPFEIIAGPIEAYIAPVGTAFPAIDAAPAGPWALIGATGSENYDEQGVKIAHSQDVKAFKSLGLTGAKKAFRENEGLTVGFTLFDLQLEQYSLALAGTTVATTAAGVGTAGSKALPFYRGHDVALHALLLRGAYSPYGDAMNLQYQMPVCYLNSSPEPVFKKGDPAGLAFEYMALVDPSAATAAARFGQLVIQHQAPLEE</sequence>